<dbReference type="Proteomes" id="UP000784128">
    <property type="component" value="Unassembled WGS sequence"/>
</dbReference>
<evidence type="ECO:0000256" key="2">
    <source>
        <dbReference type="ARBA" id="ARBA00022525"/>
    </source>
</evidence>
<dbReference type="InterPro" id="IPR018511">
    <property type="entry name" value="Hemolysin-typ_Ca-bd_CS"/>
</dbReference>
<dbReference type="EMBL" id="JAHDYS010000003">
    <property type="protein sequence ID" value="MBT1071065.1"/>
    <property type="molecule type" value="Genomic_DNA"/>
</dbReference>
<evidence type="ECO:0000256" key="1">
    <source>
        <dbReference type="ARBA" id="ARBA00004613"/>
    </source>
</evidence>
<dbReference type="RefSeq" id="WP_214296770.1">
    <property type="nucleotide sequence ID" value="NZ_JAHDYS010000003.1"/>
</dbReference>
<name>A0ABS5U5X0_9BACT</name>
<evidence type="ECO:0008006" key="5">
    <source>
        <dbReference type="Google" id="ProtNLM"/>
    </source>
</evidence>
<dbReference type="InterPro" id="IPR001343">
    <property type="entry name" value="Hemolysn_Ca-bd"/>
</dbReference>
<keyword evidence="4" id="KW-1185">Reference proteome</keyword>
<dbReference type="Pfam" id="PF00353">
    <property type="entry name" value="HemolysinCabind"/>
    <property type="match status" value="1"/>
</dbReference>
<dbReference type="PANTHER" id="PTHR38340:SF1">
    <property type="entry name" value="S-LAYER PROTEIN"/>
    <property type="match status" value="1"/>
</dbReference>
<dbReference type="Gene3D" id="2.150.10.10">
    <property type="entry name" value="Serralysin-like metalloprotease, C-terminal"/>
    <property type="match status" value="1"/>
</dbReference>
<dbReference type="PANTHER" id="PTHR38340">
    <property type="entry name" value="S-LAYER PROTEIN"/>
    <property type="match status" value="1"/>
</dbReference>
<reference evidence="3 4" key="1">
    <citation type="submission" date="2021-05" db="EMBL/GenBank/DDBJ databases">
        <title>The draft genome of Geobacter chapellei DSM 13688.</title>
        <authorList>
            <person name="Xu Z."/>
            <person name="Masuda Y."/>
            <person name="Itoh H."/>
            <person name="Senoo K."/>
        </authorList>
    </citation>
    <scope>NUCLEOTIDE SEQUENCE [LARGE SCALE GENOMIC DNA]</scope>
    <source>
        <strain evidence="3 4">DSM 13688</strain>
    </source>
</reference>
<dbReference type="PROSITE" id="PS00330">
    <property type="entry name" value="HEMOLYSIN_CALCIUM"/>
    <property type="match status" value="1"/>
</dbReference>
<gene>
    <name evidence="3" type="ORF">KJB30_04670</name>
</gene>
<accession>A0ABS5U5X0</accession>
<dbReference type="InterPro" id="IPR050557">
    <property type="entry name" value="RTX_toxin/Mannuronan_C5-epim"/>
</dbReference>
<evidence type="ECO:0000313" key="4">
    <source>
        <dbReference type="Proteomes" id="UP000784128"/>
    </source>
</evidence>
<organism evidence="3 4">
    <name type="scientific">Pelotalea chapellei</name>
    <dbReference type="NCBI Taxonomy" id="44671"/>
    <lineage>
        <taxon>Bacteria</taxon>
        <taxon>Pseudomonadati</taxon>
        <taxon>Thermodesulfobacteriota</taxon>
        <taxon>Desulfuromonadia</taxon>
        <taxon>Geobacterales</taxon>
        <taxon>Geobacteraceae</taxon>
        <taxon>Pelotalea</taxon>
    </lineage>
</organism>
<comment type="subcellular location">
    <subcellularLocation>
        <location evidence="1">Secreted</location>
    </subcellularLocation>
</comment>
<protein>
    <recommendedName>
        <fullName evidence="5">Hemolysin type calcium-binding protein</fullName>
    </recommendedName>
</protein>
<proteinExistence type="predicted"/>
<dbReference type="InterPro" id="IPR011049">
    <property type="entry name" value="Serralysin-like_metalloprot_C"/>
</dbReference>
<dbReference type="SUPFAM" id="SSF51120">
    <property type="entry name" value="beta-Roll"/>
    <property type="match status" value="1"/>
</dbReference>
<dbReference type="PRINTS" id="PR00313">
    <property type="entry name" value="CABNDNGRPT"/>
</dbReference>
<evidence type="ECO:0000313" key="3">
    <source>
        <dbReference type="EMBL" id="MBT1071065.1"/>
    </source>
</evidence>
<sequence>MIRGGNGNDTIQAGLGDDVIDGGHGDDILYGFAGNSFYSLTNDNDVYLFGLGDGHDTIYNRNYGMANSDTIRFKEGVSGRSPAD</sequence>
<comment type="caution">
    <text evidence="3">The sequence shown here is derived from an EMBL/GenBank/DDBJ whole genome shotgun (WGS) entry which is preliminary data.</text>
</comment>
<keyword evidence="2" id="KW-0964">Secreted</keyword>